<evidence type="ECO:0000256" key="1">
    <source>
        <dbReference type="SAM" id="SignalP"/>
    </source>
</evidence>
<keyword evidence="1" id="KW-0732">Signal</keyword>
<dbReference type="RefSeq" id="WP_277898039.1">
    <property type="nucleotide sequence ID" value="NZ_JAPMUA010000001.1"/>
</dbReference>
<accession>A0ABT6FLX2</accession>
<gene>
    <name evidence="2" type="ORF">OSR52_00175</name>
</gene>
<reference evidence="2" key="1">
    <citation type="submission" date="2022-11" db="EMBL/GenBank/DDBJ databases">
        <title>High-quality draft genome sequence of Galbibacter sp. strain CMA-7.</title>
        <authorList>
            <person name="Wei L."/>
            <person name="Dong C."/>
            <person name="Shao Z."/>
        </authorList>
    </citation>
    <scope>NUCLEOTIDE SEQUENCE</scope>
    <source>
        <strain evidence="2">CMA-7</strain>
    </source>
</reference>
<dbReference type="SUPFAM" id="SSF49464">
    <property type="entry name" value="Carboxypeptidase regulatory domain-like"/>
    <property type="match status" value="1"/>
</dbReference>
<dbReference type="Proteomes" id="UP001153642">
    <property type="component" value="Unassembled WGS sequence"/>
</dbReference>
<evidence type="ECO:0000313" key="2">
    <source>
        <dbReference type="EMBL" id="MDG3584264.1"/>
    </source>
</evidence>
<sequence>MQKKIFILYLLIIAPFIAHTQTDGTLIRGKVLYQNTSVPNENVINITTERATITNNEGEFEIMVNVGDELAFAAMNYQLKTVKITEAIIANKRIVVEVNEKVTELDEVVITPENREAYIQLKNEEFKQVDYKTDKATDVTNYAIPVSQRGMKDGLNFVNIYKALFKSNKEKGEEIVLMPSQVLRQVYDDEFFVTDLKVPQDQIDEFLYYVDDKLPSKTLLKKSNEFELIDFLVDQSKEFNALKASEN</sequence>
<name>A0ABT6FLX2_9FLAO</name>
<evidence type="ECO:0000313" key="3">
    <source>
        <dbReference type="Proteomes" id="UP001153642"/>
    </source>
</evidence>
<proteinExistence type="predicted"/>
<organism evidence="2 3">
    <name type="scientific">Galbibacter pacificus</name>
    <dbReference type="NCBI Taxonomy" id="2996052"/>
    <lineage>
        <taxon>Bacteria</taxon>
        <taxon>Pseudomonadati</taxon>
        <taxon>Bacteroidota</taxon>
        <taxon>Flavobacteriia</taxon>
        <taxon>Flavobacteriales</taxon>
        <taxon>Flavobacteriaceae</taxon>
        <taxon>Galbibacter</taxon>
    </lineage>
</organism>
<dbReference type="EMBL" id="JAPMUA010000001">
    <property type="protein sequence ID" value="MDG3584264.1"/>
    <property type="molecule type" value="Genomic_DNA"/>
</dbReference>
<protein>
    <submittedName>
        <fullName evidence="2">Carboxypeptidase-like regulatory domain-containing protein</fullName>
    </submittedName>
</protein>
<feature type="signal peptide" evidence="1">
    <location>
        <begin position="1"/>
        <end position="20"/>
    </location>
</feature>
<keyword evidence="3" id="KW-1185">Reference proteome</keyword>
<dbReference type="InterPro" id="IPR008969">
    <property type="entry name" value="CarboxyPept-like_regulatory"/>
</dbReference>
<dbReference type="Pfam" id="PF13715">
    <property type="entry name" value="CarbopepD_reg_2"/>
    <property type="match status" value="1"/>
</dbReference>
<feature type="chain" id="PRO_5047060624" evidence="1">
    <location>
        <begin position="21"/>
        <end position="247"/>
    </location>
</feature>
<comment type="caution">
    <text evidence="2">The sequence shown here is derived from an EMBL/GenBank/DDBJ whole genome shotgun (WGS) entry which is preliminary data.</text>
</comment>